<accession>A0A1S1NIP6</accession>
<keyword evidence="2" id="KW-1185">Reference proteome</keyword>
<name>A0A1S1NIP6_9MYCO</name>
<evidence type="ECO:0000313" key="2">
    <source>
        <dbReference type="Proteomes" id="UP000179734"/>
    </source>
</evidence>
<proteinExistence type="predicted"/>
<evidence type="ECO:0000313" key="1">
    <source>
        <dbReference type="EMBL" id="OHV03699.1"/>
    </source>
</evidence>
<protein>
    <submittedName>
        <fullName evidence="1">Uncharacterized protein</fullName>
    </submittedName>
</protein>
<organism evidence="1 2">
    <name type="scientific">Mycobacterium talmoniae</name>
    <dbReference type="NCBI Taxonomy" id="1858794"/>
    <lineage>
        <taxon>Bacteria</taxon>
        <taxon>Bacillati</taxon>
        <taxon>Actinomycetota</taxon>
        <taxon>Actinomycetes</taxon>
        <taxon>Mycobacteriales</taxon>
        <taxon>Mycobacteriaceae</taxon>
        <taxon>Mycobacterium</taxon>
    </lineage>
</organism>
<dbReference type="AlphaFoldDB" id="A0A1S1NIP6"/>
<sequence length="105" mass="11734">MPAYASLTAADFELKYDETHTYPFYEDEDSSGLYKYGHDDDAEFARLANDYDVYATGISPEDAAYTAGDVRHVWAVVVDPELGRFSWRNVTAGTPNAFPVSVIPR</sequence>
<dbReference type="EMBL" id="MLQM01000066">
    <property type="protein sequence ID" value="OHV03699.1"/>
    <property type="molecule type" value="Genomic_DNA"/>
</dbReference>
<gene>
    <name evidence="1" type="ORF">BKN37_13580</name>
</gene>
<reference evidence="1 2" key="1">
    <citation type="submission" date="2016-10" db="EMBL/GenBank/DDBJ databases">
        <title>Genome sequence of Mycobacterium talmonii.</title>
        <authorList>
            <person name="Greninger A.L."/>
            <person name="Elliott B."/>
            <person name="Vasireddy S."/>
            <person name="Vasireddy R."/>
        </authorList>
    </citation>
    <scope>NUCLEOTIDE SEQUENCE [LARGE SCALE GENOMIC DNA]</scope>
    <source>
        <strain evidence="2">NE-TNMC-100812</strain>
    </source>
</reference>
<dbReference type="Proteomes" id="UP000179734">
    <property type="component" value="Unassembled WGS sequence"/>
</dbReference>
<comment type="caution">
    <text evidence="1">The sequence shown here is derived from an EMBL/GenBank/DDBJ whole genome shotgun (WGS) entry which is preliminary data.</text>
</comment>